<keyword evidence="3 9" id="KW-0813">Transport</keyword>
<evidence type="ECO:0000256" key="2">
    <source>
        <dbReference type="ARBA" id="ARBA00011779"/>
    </source>
</evidence>
<dbReference type="InterPro" id="IPR000515">
    <property type="entry name" value="MetI-like"/>
</dbReference>
<dbReference type="PANTHER" id="PTHR30406:SF8">
    <property type="entry name" value="SULFATE TRANSPORT SYSTEM PERMEASE PROTEIN CYST"/>
    <property type="match status" value="1"/>
</dbReference>
<dbReference type="PATRIC" id="fig|186479.3.peg.2883"/>
<dbReference type="EMBL" id="LJCR01001755">
    <property type="protein sequence ID" value="KPV49779.1"/>
    <property type="molecule type" value="Genomic_DNA"/>
</dbReference>
<comment type="function">
    <text evidence="8">Part of the ABC transporter complex CysAWTP (TC 3.A.1.6.1) involved in sulfate/thiosulfate import. Probably responsible for the translocation of the substrate across the membrane.</text>
</comment>
<reference evidence="11 12" key="1">
    <citation type="submission" date="2015-09" db="EMBL/GenBank/DDBJ databases">
        <title>Draft genome sequence of Kouleothrix aurantiaca JCM 19913.</title>
        <authorList>
            <person name="Hemp J."/>
        </authorList>
    </citation>
    <scope>NUCLEOTIDE SEQUENCE [LARGE SCALE GENOMIC DNA]</scope>
    <source>
        <strain evidence="11 12">COM-B</strain>
    </source>
</reference>
<comment type="similarity">
    <text evidence="9">Belongs to the binding-protein-dependent transport system permease family.</text>
</comment>
<proteinExistence type="inferred from homology"/>
<dbReference type="AlphaFoldDB" id="A0A0P9DB40"/>
<dbReference type="InterPro" id="IPR005667">
    <property type="entry name" value="Sulph_transpt2"/>
</dbReference>
<feature type="domain" description="ABC transmembrane type-1" evidence="10">
    <location>
        <begin position="1"/>
        <end position="164"/>
    </location>
</feature>
<keyword evidence="5 9" id="KW-1133">Transmembrane helix</keyword>
<dbReference type="GO" id="GO:0005886">
    <property type="term" value="C:plasma membrane"/>
    <property type="evidence" value="ECO:0007669"/>
    <property type="project" value="UniProtKB-SubCell"/>
</dbReference>
<name>A0A0P9DB40_9CHLR</name>
<keyword evidence="12" id="KW-1185">Reference proteome</keyword>
<evidence type="ECO:0000256" key="9">
    <source>
        <dbReference type="RuleBase" id="RU363032"/>
    </source>
</evidence>
<feature type="transmembrane region" description="Helical" evidence="9">
    <location>
        <begin position="143"/>
        <end position="164"/>
    </location>
</feature>
<dbReference type="Proteomes" id="UP000050509">
    <property type="component" value="Unassembled WGS sequence"/>
</dbReference>
<protein>
    <submittedName>
        <fullName evidence="11">Molybdenum ABC transporter permease</fullName>
    </submittedName>
</protein>
<comment type="subcellular location">
    <subcellularLocation>
        <location evidence="9">Cell membrane</location>
        <topology evidence="9">Multi-pass membrane protein</topology>
    </subcellularLocation>
    <subcellularLocation>
        <location evidence="1">Membrane</location>
        <topology evidence="1">Multi-pass membrane protein</topology>
    </subcellularLocation>
</comment>
<keyword evidence="4 9" id="KW-0812">Transmembrane</keyword>
<accession>A0A0P9DB40</accession>
<dbReference type="SUPFAM" id="SSF161098">
    <property type="entry name" value="MetI-like"/>
    <property type="match status" value="1"/>
</dbReference>
<evidence type="ECO:0000256" key="4">
    <source>
        <dbReference type="ARBA" id="ARBA00022692"/>
    </source>
</evidence>
<evidence type="ECO:0000256" key="8">
    <source>
        <dbReference type="ARBA" id="ARBA00025323"/>
    </source>
</evidence>
<comment type="subunit">
    <text evidence="2">The complex is composed of two ATP-binding proteins (CysA), two transmembrane proteins (CysT and CysW) and a solute-binding protein (CysP).</text>
</comment>
<sequence length="172" mass="17973">LIDLPMVLPPSVAGIALLVAFGRRGLLGQYLGVAGIELAFTPAAVVLAQVFVAAPFYIKAAATGFAGVDPELEQAAALDGASPRQVFRYVTAPLAWAPLFGGAVMTWARALGEFGATIIFAGNFVGRTQTMPLAIYQGFEQDLSVALTLAAILLAVSFGVLFLVKGILHRQL</sequence>
<evidence type="ECO:0000256" key="5">
    <source>
        <dbReference type="ARBA" id="ARBA00022989"/>
    </source>
</evidence>
<dbReference type="Gene3D" id="1.10.3720.10">
    <property type="entry name" value="MetI-like"/>
    <property type="match status" value="1"/>
</dbReference>
<feature type="non-terminal residue" evidence="11">
    <location>
        <position position="1"/>
    </location>
</feature>
<comment type="caution">
    <text evidence="11">The sequence shown here is derived from an EMBL/GenBank/DDBJ whole genome shotgun (WGS) entry which is preliminary data.</text>
</comment>
<evidence type="ECO:0000256" key="1">
    <source>
        <dbReference type="ARBA" id="ARBA00004141"/>
    </source>
</evidence>
<dbReference type="InterPro" id="IPR035906">
    <property type="entry name" value="MetI-like_sf"/>
</dbReference>
<evidence type="ECO:0000259" key="10">
    <source>
        <dbReference type="PROSITE" id="PS50928"/>
    </source>
</evidence>
<feature type="transmembrane region" description="Helical" evidence="9">
    <location>
        <begin position="6"/>
        <end position="26"/>
    </location>
</feature>
<dbReference type="Pfam" id="PF00528">
    <property type="entry name" value="BPD_transp_1"/>
    <property type="match status" value="1"/>
</dbReference>
<gene>
    <name evidence="11" type="ORF">SE17_30695</name>
</gene>
<dbReference type="PANTHER" id="PTHR30406">
    <property type="entry name" value="SULFATE TRANSPORT SYSTEM PERMEASE PROTEIN"/>
    <property type="match status" value="1"/>
</dbReference>
<evidence type="ECO:0000256" key="3">
    <source>
        <dbReference type="ARBA" id="ARBA00022448"/>
    </source>
</evidence>
<dbReference type="GO" id="GO:0015419">
    <property type="term" value="F:ABC-type sulfate transporter activity"/>
    <property type="evidence" value="ECO:0007669"/>
    <property type="project" value="InterPro"/>
</dbReference>
<evidence type="ECO:0000256" key="6">
    <source>
        <dbReference type="ARBA" id="ARBA00023032"/>
    </source>
</evidence>
<dbReference type="PROSITE" id="PS50928">
    <property type="entry name" value="ABC_TM1"/>
    <property type="match status" value="1"/>
</dbReference>
<dbReference type="CDD" id="cd06261">
    <property type="entry name" value="TM_PBP2"/>
    <property type="match status" value="1"/>
</dbReference>
<evidence type="ECO:0000313" key="12">
    <source>
        <dbReference type="Proteomes" id="UP000050509"/>
    </source>
</evidence>
<evidence type="ECO:0000256" key="7">
    <source>
        <dbReference type="ARBA" id="ARBA00023136"/>
    </source>
</evidence>
<organism evidence="11 12">
    <name type="scientific">Kouleothrix aurantiaca</name>
    <dbReference type="NCBI Taxonomy" id="186479"/>
    <lineage>
        <taxon>Bacteria</taxon>
        <taxon>Bacillati</taxon>
        <taxon>Chloroflexota</taxon>
        <taxon>Chloroflexia</taxon>
        <taxon>Chloroflexales</taxon>
        <taxon>Roseiflexineae</taxon>
        <taxon>Roseiflexaceae</taxon>
        <taxon>Kouleothrix</taxon>
    </lineage>
</organism>
<evidence type="ECO:0000313" key="11">
    <source>
        <dbReference type="EMBL" id="KPV49779.1"/>
    </source>
</evidence>
<keyword evidence="7 9" id="KW-0472">Membrane</keyword>
<feature type="transmembrane region" description="Helical" evidence="9">
    <location>
        <begin position="38"/>
        <end position="58"/>
    </location>
</feature>
<keyword evidence="6" id="KW-0764">Sulfate transport</keyword>